<dbReference type="EMBL" id="JASSZA010000008">
    <property type="protein sequence ID" value="KAK2104857.1"/>
    <property type="molecule type" value="Genomic_DNA"/>
</dbReference>
<proteinExistence type="predicted"/>
<reference evidence="1 2" key="1">
    <citation type="submission" date="2023-05" db="EMBL/GenBank/DDBJ databases">
        <title>B98-5 Cell Line De Novo Hybrid Assembly: An Optical Mapping Approach.</title>
        <authorList>
            <person name="Kananen K."/>
            <person name="Auerbach J.A."/>
            <person name="Kautto E."/>
            <person name="Blachly J.S."/>
        </authorList>
    </citation>
    <scope>NUCLEOTIDE SEQUENCE [LARGE SCALE GENOMIC DNA]</scope>
    <source>
        <strain evidence="1">B95-8</strain>
        <tissue evidence="1">Cell line</tissue>
    </source>
</reference>
<name>A0ABQ9V8X4_SAGOE</name>
<comment type="caution">
    <text evidence="1">The sequence shown here is derived from an EMBL/GenBank/DDBJ whole genome shotgun (WGS) entry which is preliminary data.</text>
</comment>
<keyword evidence="2" id="KW-1185">Reference proteome</keyword>
<dbReference type="Proteomes" id="UP001266305">
    <property type="component" value="Unassembled WGS sequence"/>
</dbReference>
<protein>
    <submittedName>
        <fullName evidence="1">Uncharacterized protein</fullName>
    </submittedName>
</protein>
<accession>A0ABQ9V8X4</accession>
<sequence>MQGPTSLCLLVPKTGAFPAEQKTDVTHLPMSAPRSPKAMFHLRSRNRGSSQGVGGCGTGDTSMVMPLLGACQALVAHSPDNPQSLLTSRSPAPLRADGCPDVTTLNARLGLWGHKLLLWSLATYLR</sequence>
<evidence type="ECO:0000313" key="1">
    <source>
        <dbReference type="EMBL" id="KAK2104857.1"/>
    </source>
</evidence>
<gene>
    <name evidence="1" type="ORF">P7K49_018713</name>
</gene>
<organism evidence="1 2">
    <name type="scientific">Saguinus oedipus</name>
    <name type="common">Cotton-top tamarin</name>
    <name type="synonym">Oedipomidas oedipus</name>
    <dbReference type="NCBI Taxonomy" id="9490"/>
    <lineage>
        <taxon>Eukaryota</taxon>
        <taxon>Metazoa</taxon>
        <taxon>Chordata</taxon>
        <taxon>Craniata</taxon>
        <taxon>Vertebrata</taxon>
        <taxon>Euteleostomi</taxon>
        <taxon>Mammalia</taxon>
        <taxon>Eutheria</taxon>
        <taxon>Euarchontoglires</taxon>
        <taxon>Primates</taxon>
        <taxon>Haplorrhini</taxon>
        <taxon>Platyrrhini</taxon>
        <taxon>Cebidae</taxon>
        <taxon>Callitrichinae</taxon>
        <taxon>Saguinus</taxon>
    </lineage>
</organism>
<evidence type="ECO:0000313" key="2">
    <source>
        <dbReference type="Proteomes" id="UP001266305"/>
    </source>
</evidence>